<evidence type="ECO:0000313" key="1">
    <source>
        <dbReference type="Proteomes" id="UP000887580"/>
    </source>
</evidence>
<accession>A0AC35GL15</accession>
<evidence type="ECO:0000313" key="2">
    <source>
        <dbReference type="WBParaSite" id="PS1159_v2.g6403.t1"/>
    </source>
</evidence>
<organism evidence="1 2">
    <name type="scientific">Panagrolaimus sp. PS1159</name>
    <dbReference type="NCBI Taxonomy" id="55785"/>
    <lineage>
        <taxon>Eukaryota</taxon>
        <taxon>Metazoa</taxon>
        <taxon>Ecdysozoa</taxon>
        <taxon>Nematoda</taxon>
        <taxon>Chromadorea</taxon>
        <taxon>Rhabditida</taxon>
        <taxon>Tylenchina</taxon>
        <taxon>Panagrolaimomorpha</taxon>
        <taxon>Panagrolaimoidea</taxon>
        <taxon>Panagrolaimidae</taxon>
        <taxon>Panagrolaimus</taxon>
    </lineage>
</organism>
<protein>
    <submittedName>
        <fullName evidence="2">Fungal lipase-like domain-containing protein</fullName>
    </submittedName>
</protein>
<dbReference type="WBParaSite" id="PS1159_v2.g6403.t1">
    <property type="protein sequence ID" value="PS1159_v2.g6403.t1"/>
    <property type="gene ID" value="PS1159_v2.g6403"/>
</dbReference>
<reference evidence="2" key="1">
    <citation type="submission" date="2022-11" db="UniProtKB">
        <authorList>
            <consortium name="WormBaseParasite"/>
        </authorList>
    </citation>
    <scope>IDENTIFICATION</scope>
</reference>
<proteinExistence type="predicted"/>
<sequence length="297" mass="33259">MARNSIQFPYSIEKNLPKDGRMKFFVFVLILLLFFVNSASSSYNETLVKYFVWPMASAAFSENPELCVKDNYKNSQFKRRILVKCDGTPNDTCAGFTAVSHSDKAIILSFRGSQGVEEAMVEMMDGLLMKPVAPFSGGGNVNEYFLHAFNLLWSSGLRDDFLTLKNSNPDYSAWITGHSLGAAIASIAATTIAHTKLISPDLIKLITFGEPRVGDKTYAEVADSLISYAYRVVHRHDIIPHLPPKGFRNYYHHKSEVWYNNDMSAGQPWKECDVDEGEQCSDGTFESGSNVIFVLFL</sequence>
<name>A0AC35GL15_9BILA</name>
<dbReference type="Proteomes" id="UP000887580">
    <property type="component" value="Unplaced"/>
</dbReference>